<reference evidence="2 3" key="1">
    <citation type="submission" date="2019-07" db="EMBL/GenBank/DDBJ databases">
        <title>Hymenobacter sp. straun FUR1 Genome sequencing and assembly.</title>
        <authorList>
            <person name="Chhetri G."/>
        </authorList>
    </citation>
    <scope>NUCLEOTIDE SEQUENCE [LARGE SCALE GENOMIC DNA]</scope>
    <source>
        <strain evidence="2 3">Fur1</strain>
    </source>
</reference>
<gene>
    <name evidence="2" type="ORF">FNT36_21780</name>
</gene>
<dbReference type="EMBL" id="VMRJ01000006">
    <property type="protein sequence ID" value="TVT37801.1"/>
    <property type="molecule type" value="Genomic_DNA"/>
</dbReference>
<comment type="caution">
    <text evidence="2">The sequence shown here is derived from an EMBL/GenBank/DDBJ whole genome shotgun (WGS) entry which is preliminary data.</text>
</comment>
<dbReference type="AlphaFoldDB" id="A0A558BMR1"/>
<proteinExistence type="predicted"/>
<dbReference type="OrthoDB" id="882004at2"/>
<keyword evidence="1" id="KW-0812">Transmembrane</keyword>
<sequence length="214" mass="23174">MSSYPTPDADGQQHLARAISQLPLHEPDPSGWDILATQLAGEQAITNALPHLPSHEPAADTWLHLANRLDQAAVPVPLWPAQQRRRTWQLGVAASILLLLVAGLAWLRQPARTPAVAVAPLPAVPALPPLPATEPLEAAGEAFIEAHCTSLPQVCQSGQFQKLRAQLTALQRQEALLRAQTQARGETPQLVRQQVQVTILKATVTRELIHLLTS</sequence>
<keyword evidence="1" id="KW-0472">Membrane</keyword>
<keyword evidence="1" id="KW-1133">Transmembrane helix</keyword>
<evidence type="ECO:0000313" key="3">
    <source>
        <dbReference type="Proteomes" id="UP000317624"/>
    </source>
</evidence>
<organism evidence="2 3">
    <name type="scientific">Hymenobacter setariae</name>
    <dbReference type="NCBI Taxonomy" id="2594794"/>
    <lineage>
        <taxon>Bacteria</taxon>
        <taxon>Pseudomonadati</taxon>
        <taxon>Bacteroidota</taxon>
        <taxon>Cytophagia</taxon>
        <taxon>Cytophagales</taxon>
        <taxon>Hymenobacteraceae</taxon>
        <taxon>Hymenobacter</taxon>
    </lineage>
</organism>
<dbReference type="RefSeq" id="WP_144852104.1">
    <property type="nucleotide sequence ID" value="NZ_VMRJ01000006.1"/>
</dbReference>
<keyword evidence="3" id="KW-1185">Reference proteome</keyword>
<feature type="transmembrane region" description="Helical" evidence="1">
    <location>
        <begin position="88"/>
        <end position="107"/>
    </location>
</feature>
<name>A0A558BMR1_9BACT</name>
<evidence type="ECO:0000256" key="1">
    <source>
        <dbReference type="SAM" id="Phobius"/>
    </source>
</evidence>
<protein>
    <submittedName>
        <fullName evidence="2">Uncharacterized protein</fullName>
    </submittedName>
</protein>
<accession>A0A558BMR1</accession>
<dbReference type="Proteomes" id="UP000317624">
    <property type="component" value="Unassembled WGS sequence"/>
</dbReference>
<evidence type="ECO:0000313" key="2">
    <source>
        <dbReference type="EMBL" id="TVT37801.1"/>
    </source>
</evidence>